<comment type="caution">
    <text evidence="1">The sequence shown here is derived from an EMBL/GenBank/DDBJ whole genome shotgun (WGS) entry which is preliminary data.</text>
</comment>
<name>A0AAV9Z534_9AGAR</name>
<evidence type="ECO:0000313" key="2">
    <source>
        <dbReference type="Proteomes" id="UP001362999"/>
    </source>
</evidence>
<reference evidence="1 2" key="1">
    <citation type="journal article" date="2024" name="J Genomics">
        <title>Draft genome sequencing and assembly of Favolaschia claudopus CIRM-BRFM 2984 isolated from oak limbs.</title>
        <authorList>
            <person name="Navarro D."/>
            <person name="Drula E."/>
            <person name="Chaduli D."/>
            <person name="Cazenave R."/>
            <person name="Ahrendt S."/>
            <person name="Wang J."/>
            <person name="Lipzen A."/>
            <person name="Daum C."/>
            <person name="Barry K."/>
            <person name="Grigoriev I.V."/>
            <person name="Favel A."/>
            <person name="Rosso M.N."/>
            <person name="Martin F."/>
        </authorList>
    </citation>
    <scope>NUCLEOTIDE SEQUENCE [LARGE SCALE GENOMIC DNA]</scope>
    <source>
        <strain evidence="1 2">CIRM-BRFM 2984</strain>
    </source>
</reference>
<evidence type="ECO:0000313" key="1">
    <source>
        <dbReference type="EMBL" id="KAK6971630.1"/>
    </source>
</evidence>
<dbReference type="EMBL" id="JAWWNJ010000208">
    <property type="protein sequence ID" value="KAK6971630.1"/>
    <property type="molecule type" value="Genomic_DNA"/>
</dbReference>
<gene>
    <name evidence="1" type="ORF">R3P38DRAFT_3242128</name>
</gene>
<dbReference type="Proteomes" id="UP001362999">
    <property type="component" value="Unassembled WGS sequence"/>
</dbReference>
<proteinExistence type="predicted"/>
<protein>
    <submittedName>
        <fullName evidence="1">Uncharacterized protein</fullName>
    </submittedName>
</protein>
<keyword evidence="2" id="KW-1185">Reference proteome</keyword>
<dbReference type="AlphaFoldDB" id="A0AAV9Z534"/>
<organism evidence="1 2">
    <name type="scientific">Favolaschia claudopus</name>
    <dbReference type="NCBI Taxonomy" id="2862362"/>
    <lineage>
        <taxon>Eukaryota</taxon>
        <taxon>Fungi</taxon>
        <taxon>Dikarya</taxon>
        <taxon>Basidiomycota</taxon>
        <taxon>Agaricomycotina</taxon>
        <taxon>Agaricomycetes</taxon>
        <taxon>Agaricomycetidae</taxon>
        <taxon>Agaricales</taxon>
        <taxon>Marasmiineae</taxon>
        <taxon>Mycenaceae</taxon>
        <taxon>Favolaschia</taxon>
    </lineage>
</organism>
<accession>A0AAV9Z534</accession>
<sequence>MSHVCGGNQSDVCPRWRGRQEAQPLDELFTVLDMIVPTVRHPRKSNRDQSTYRTHTLPPSPLAPTITFSGWQVQDITWYRTQHAPDPLPLLHLKTRGLSKVPAVVMTIAAQSASFVRSSRSRTFLVE</sequence>